<evidence type="ECO:0000256" key="7">
    <source>
        <dbReference type="ARBA" id="ARBA00049119"/>
    </source>
</evidence>
<evidence type="ECO:0000256" key="8">
    <source>
        <dbReference type="SAM" id="Coils"/>
    </source>
</evidence>
<evidence type="ECO:0008006" key="13">
    <source>
        <dbReference type="Google" id="ProtNLM"/>
    </source>
</evidence>
<dbReference type="PANTHER" id="PTHR48022:SF23">
    <property type="entry name" value="MAJOR FACILITATOR SUPERFAMILY (MFS) PROFILE DOMAIN-CONTAINING PROTEIN"/>
    <property type="match status" value="1"/>
</dbReference>
<keyword evidence="4 10" id="KW-0812">Transmembrane</keyword>
<evidence type="ECO:0000256" key="3">
    <source>
        <dbReference type="ARBA" id="ARBA00022448"/>
    </source>
</evidence>
<feature type="transmembrane region" description="Helical" evidence="10">
    <location>
        <begin position="15"/>
        <end position="41"/>
    </location>
</feature>
<feature type="transmembrane region" description="Helical" evidence="10">
    <location>
        <begin position="349"/>
        <end position="368"/>
    </location>
</feature>
<feature type="transmembrane region" description="Helical" evidence="10">
    <location>
        <begin position="90"/>
        <end position="111"/>
    </location>
</feature>
<feature type="coiled-coil region" evidence="8">
    <location>
        <begin position="239"/>
        <end position="273"/>
    </location>
</feature>
<dbReference type="InterPro" id="IPR005828">
    <property type="entry name" value="MFS_sugar_transport-like"/>
</dbReference>
<reference evidence="12" key="2">
    <citation type="submission" date="2015-01" db="EMBL/GenBank/DDBJ databases">
        <title>Evolutionary Origins and Diversification of the Mycorrhizal Mutualists.</title>
        <authorList>
            <consortium name="DOE Joint Genome Institute"/>
            <consortium name="Mycorrhizal Genomics Consortium"/>
            <person name="Kohler A."/>
            <person name="Kuo A."/>
            <person name="Nagy L.G."/>
            <person name="Floudas D."/>
            <person name="Copeland A."/>
            <person name="Barry K.W."/>
            <person name="Cichocki N."/>
            <person name="Veneault-Fourrey C."/>
            <person name="LaButti K."/>
            <person name="Lindquist E.A."/>
            <person name="Lipzen A."/>
            <person name="Lundell T."/>
            <person name="Morin E."/>
            <person name="Murat C."/>
            <person name="Riley R."/>
            <person name="Ohm R."/>
            <person name="Sun H."/>
            <person name="Tunlid A."/>
            <person name="Henrissat B."/>
            <person name="Grigoriev I.V."/>
            <person name="Hibbett D.S."/>
            <person name="Martin F."/>
        </authorList>
    </citation>
    <scope>NUCLEOTIDE SEQUENCE [LARGE SCALE GENOMIC DNA]</scope>
    <source>
        <strain evidence="12">MUT 4182</strain>
    </source>
</reference>
<evidence type="ECO:0000256" key="9">
    <source>
        <dbReference type="SAM" id="MobiDB-lite"/>
    </source>
</evidence>
<evidence type="ECO:0000313" key="12">
    <source>
        <dbReference type="Proteomes" id="UP000054248"/>
    </source>
</evidence>
<evidence type="ECO:0000256" key="5">
    <source>
        <dbReference type="ARBA" id="ARBA00022989"/>
    </source>
</evidence>
<reference evidence="11 12" key="1">
    <citation type="submission" date="2014-04" db="EMBL/GenBank/DDBJ databases">
        <authorList>
            <consortium name="DOE Joint Genome Institute"/>
            <person name="Kuo A."/>
            <person name="Girlanda M."/>
            <person name="Perotto S."/>
            <person name="Kohler A."/>
            <person name="Nagy L.G."/>
            <person name="Floudas D."/>
            <person name="Copeland A."/>
            <person name="Barry K.W."/>
            <person name="Cichocki N."/>
            <person name="Veneault-Fourrey C."/>
            <person name="LaButti K."/>
            <person name="Lindquist E.A."/>
            <person name="Lipzen A."/>
            <person name="Lundell T."/>
            <person name="Morin E."/>
            <person name="Murat C."/>
            <person name="Sun H."/>
            <person name="Tunlid A."/>
            <person name="Henrissat B."/>
            <person name="Grigoriev I.V."/>
            <person name="Hibbett D.S."/>
            <person name="Martin F."/>
            <person name="Nordberg H.P."/>
            <person name="Cantor M.N."/>
            <person name="Hua S.X."/>
        </authorList>
    </citation>
    <scope>NUCLEOTIDE SEQUENCE [LARGE SCALE GENOMIC DNA]</scope>
    <source>
        <strain evidence="11 12">MUT 4182</strain>
    </source>
</reference>
<dbReference type="Proteomes" id="UP000054248">
    <property type="component" value="Unassembled WGS sequence"/>
</dbReference>
<comment type="subcellular location">
    <subcellularLocation>
        <location evidence="1">Membrane</location>
        <topology evidence="1">Multi-pass membrane protein</topology>
    </subcellularLocation>
</comment>
<dbReference type="Gene3D" id="1.20.1250.20">
    <property type="entry name" value="MFS general substrate transporter like domains"/>
    <property type="match status" value="2"/>
</dbReference>
<dbReference type="GO" id="GO:0016020">
    <property type="term" value="C:membrane"/>
    <property type="evidence" value="ECO:0007669"/>
    <property type="project" value="UniProtKB-SubCell"/>
</dbReference>
<accession>A0A0C3QNG7</accession>
<keyword evidence="5 10" id="KW-1133">Transmembrane helix</keyword>
<evidence type="ECO:0000256" key="2">
    <source>
        <dbReference type="ARBA" id="ARBA00010992"/>
    </source>
</evidence>
<keyword evidence="6 10" id="KW-0472">Membrane</keyword>
<evidence type="ECO:0000256" key="10">
    <source>
        <dbReference type="SAM" id="Phobius"/>
    </source>
</evidence>
<dbReference type="GO" id="GO:0005351">
    <property type="term" value="F:carbohydrate:proton symporter activity"/>
    <property type="evidence" value="ECO:0007669"/>
    <property type="project" value="TreeGrafter"/>
</dbReference>
<dbReference type="HOGENOM" id="CLU_001265_30_12_1"/>
<feature type="compositionally biased region" description="Pro residues" evidence="9">
    <location>
        <begin position="163"/>
        <end position="172"/>
    </location>
</feature>
<dbReference type="STRING" id="1051891.A0A0C3QNG7"/>
<evidence type="ECO:0000313" key="11">
    <source>
        <dbReference type="EMBL" id="KIO34750.1"/>
    </source>
</evidence>
<feature type="transmembrane region" description="Helical" evidence="10">
    <location>
        <begin position="449"/>
        <end position="470"/>
    </location>
</feature>
<proteinExistence type="inferred from homology"/>
<feature type="transmembrane region" description="Helical" evidence="10">
    <location>
        <begin position="388"/>
        <end position="408"/>
    </location>
</feature>
<feature type="transmembrane region" description="Helical" evidence="10">
    <location>
        <begin position="317"/>
        <end position="337"/>
    </location>
</feature>
<dbReference type="InterPro" id="IPR036259">
    <property type="entry name" value="MFS_trans_sf"/>
</dbReference>
<dbReference type="OrthoDB" id="508119at2759"/>
<keyword evidence="8" id="KW-0175">Coiled coil</keyword>
<gene>
    <name evidence="11" type="ORF">M407DRAFT_16702</name>
</gene>
<dbReference type="EMBL" id="KN822942">
    <property type="protein sequence ID" value="KIO34750.1"/>
    <property type="molecule type" value="Genomic_DNA"/>
</dbReference>
<dbReference type="SUPFAM" id="SSF103473">
    <property type="entry name" value="MFS general substrate transporter"/>
    <property type="match status" value="1"/>
</dbReference>
<sequence>MLLKPFSKIIEHRRIILLSLVVNFGALLFGYDSGIAGAAIVLPSFQDQFGIRGSKEKVAQISGNIVSILYAYWIGYAASVRLSPTSDRQWIVPIGLQLLPGGLFTIGLFFVPESPRWLALNEVRNARGAVGPSPHPSKTDLQTNAVQIEKLPKEDVEVTSPPLEQPPSPEIGPQPGLVIEAGGEAQSQSPPSSPMEPNNVHLYGSLARRIFAPSSPRSTRNASEALCALAYIRREPLSSPTLRAEMAEIYAQLEEAEEERRNGKGKLSEQLKKMSVWKRLATGSFVGAWQIWTGQTAILYYAPTIFMSIGFSSRSTSLLASGVFTCLKVATTALALLTTVHRFGRVISMSVGGALQGILFFLIGILLATHPVDPNDASPDPPSFAMMGLIYIYVFVYSFTLGPLPWVYGSEIFPTHLRDAGHLVFVCLTWSNNFAVAKLTPLGFAGIGWVLWMIYGSFNLGGAFICWMICPETKGKTMEEYVSRAIVSHQH</sequence>
<comment type="similarity">
    <text evidence="2">Belongs to the major facilitator superfamily. Sugar transporter (TC 2.A.1.1) family.</text>
</comment>
<name>A0A0C3QNG7_9AGAM</name>
<dbReference type="PANTHER" id="PTHR48022">
    <property type="entry name" value="PLASTIDIC GLUCOSE TRANSPORTER 4"/>
    <property type="match status" value="1"/>
</dbReference>
<dbReference type="PRINTS" id="PR00171">
    <property type="entry name" value="SUGRTRNSPORT"/>
</dbReference>
<organism evidence="11 12">
    <name type="scientific">Tulasnella calospora MUT 4182</name>
    <dbReference type="NCBI Taxonomy" id="1051891"/>
    <lineage>
        <taxon>Eukaryota</taxon>
        <taxon>Fungi</taxon>
        <taxon>Dikarya</taxon>
        <taxon>Basidiomycota</taxon>
        <taxon>Agaricomycotina</taxon>
        <taxon>Agaricomycetes</taxon>
        <taxon>Cantharellales</taxon>
        <taxon>Tulasnellaceae</taxon>
        <taxon>Tulasnella</taxon>
    </lineage>
</organism>
<keyword evidence="3" id="KW-0813">Transport</keyword>
<comment type="catalytic activity">
    <reaction evidence="7">
        <text>myo-inositol(out) + H(+)(out) = myo-inositol(in) + H(+)(in)</text>
        <dbReference type="Rhea" id="RHEA:60364"/>
        <dbReference type="ChEBI" id="CHEBI:15378"/>
        <dbReference type="ChEBI" id="CHEBI:17268"/>
    </reaction>
</comment>
<evidence type="ECO:0000256" key="1">
    <source>
        <dbReference type="ARBA" id="ARBA00004141"/>
    </source>
</evidence>
<evidence type="ECO:0000256" key="6">
    <source>
        <dbReference type="ARBA" id="ARBA00023136"/>
    </source>
</evidence>
<keyword evidence="12" id="KW-1185">Reference proteome</keyword>
<protein>
    <recommendedName>
        <fullName evidence="13">Major facilitator superfamily (MFS) profile domain-containing protein</fullName>
    </recommendedName>
</protein>
<feature type="transmembrane region" description="Helical" evidence="10">
    <location>
        <begin position="420"/>
        <end position="437"/>
    </location>
</feature>
<feature type="transmembrane region" description="Helical" evidence="10">
    <location>
        <begin position="280"/>
        <end position="302"/>
    </location>
</feature>
<dbReference type="AlphaFoldDB" id="A0A0C3QNG7"/>
<evidence type="ECO:0000256" key="4">
    <source>
        <dbReference type="ARBA" id="ARBA00022692"/>
    </source>
</evidence>
<feature type="transmembrane region" description="Helical" evidence="10">
    <location>
        <begin position="61"/>
        <end position="78"/>
    </location>
</feature>
<feature type="region of interest" description="Disordered" evidence="9">
    <location>
        <begin position="153"/>
        <end position="173"/>
    </location>
</feature>
<dbReference type="InterPro" id="IPR003663">
    <property type="entry name" value="Sugar/inositol_transpt"/>
</dbReference>
<dbReference type="InterPro" id="IPR050360">
    <property type="entry name" value="MFS_Sugar_Transporters"/>
</dbReference>
<dbReference type="Pfam" id="PF00083">
    <property type="entry name" value="Sugar_tr"/>
    <property type="match status" value="2"/>
</dbReference>